<evidence type="ECO:0000313" key="2">
    <source>
        <dbReference type="Proteomes" id="UP000612456"/>
    </source>
</evidence>
<dbReference type="EMBL" id="BMHP01000007">
    <property type="protein sequence ID" value="GGD94491.1"/>
    <property type="molecule type" value="Genomic_DNA"/>
</dbReference>
<organism evidence="1 2">
    <name type="scientific">Paenibacillus nasutitermitis</name>
    <dbReference type="NCBI Taxonomy" id="1652958"/>
    <lineage>
        <taxon>Bacteria</taxon>
        <taxon>Bacillati</taxon>
        <taxon>Bacillota</taxon>
        <taxon>Bacilli</taxon>
        <taxon>Bacillales</taxon>
        <taxon>Paenibacillaceae</taxon>
        <taxon>Paenibacillus</taxon>
    </lineage>
</organism>
<comment type="caution">
    <text evidence="1">The sequence shown here is derived from an EMBL/GenBank/DDBJ whole genome shotgun (WGS) entry which is preliminary data.</text>
</comment>
<evidence type="ECO:0000313" key="1">
    <source>
        <dbReference type="EMBL" id="GGD94491.1"/>
    </source>
</evidence>
<keyword evidence="2" id="KW-1185">Reference proteome</keyword>
<sequence>MKYRRSLFGYRPDDVERQLELFTLEQEMIQAQYEQELGDYEVLYATKQVEVQLLRDRLADALALERRLIEGNEPL</sequence>
<proteinExistence type="predicted"/>
<accession>A0A917E1X9</accession>
<protein>
    <submittedName>
        <fullName evidence="1">Uncharacterized protein</fullName>
    </submittedName>
</protein>
<dbReference type="RefSeq" id="WP_188998289.1">
    <property type="nucleotide sequence ID" value="NZ_BMHP01000007.1"/>
</dbReference>
<gene>
    <name evidence="1" type="ORF">GCM10010911_61460</name>
</gene>
<reference evidence="1" key="2">
    <citation type="submission" date="2020-09" db="EMBL/GenBank/DDBJ databases">
        <authorList>
            <person name="Sun Q."/>
            <person name="Zhou Y."/>
        </authorList>
    </citation>
    <scope>NUCLEOTIDE SEQUENCE</scope>
    <source>
        <strain evidence="1">CGMCC 1.15178</strain>
    </source>
</reference>
<reference evidence="1" key="1">
    <citation type="journal article" date="2014" name="Int. J. Syst. Evol. Microbiol.">
        <title>Complete genome sequence of Corynebacterium casei LMG S-19264T (=DSM 44701T), isolated from a smear-ripened cheese.</title>
        <authorList>
            <consortium name="US DOE Joint Genome Institute (JGI-PGF)"/>
            <person name="Walter F."/>
            <person name="Albersmeier A."/>
            <person name="Kalinowski J."/>
            <person name="Ruckert C."/>
        </authorList>
    </citation>
    <scope>NUCLEOTIDE SEQUENCE</scope>
    <source>
        <strain evidence="1">CGMCC 1.15178</strain>
    </source>
</reference>
<dbReference type="Proteomes" id="UP000612456">
    <property type="component" value="Unassembled WGS sequence"/>
</dbReference>
<name>A0A917E1X9_9BACL</name>
<dbReference type="AlphaFoldDB" id="A0A917E1X9"/>